<evidence type="ECO:0000256" key="3">
    <source>
        <dbReference type="ARBA" id="ARBA00008253"/>
    </source>
</evidence>
<evidence type="ECO:0000256" key="15">
    <source>
        <dbReference type="ARBA" id="ARBA00031425"/>
    </source>
</evidence>
<proteinExistence type="inferred from homology"/>
<organism evidence="19 20">
    <name type="scientific">Papio anubis</name>
    <name type="common">Olive baboon</name>
    <dbReference type="NCBI Taxonomy" id="9555"/>
    <lineage>
        <taxon>Eukaryota</taxon>
        <taxon>Metazoa</taxon>
        <taxon>Chordata</taxon>
        <taxon>Craniata</taxon>
        <taxon>Vertebrata</taxon>
        <taxon>Euteleostomi</taxon>
        <taxon>Mammalia</taxon>
        <taxon>Eutheria</taxon>
        <taxon>Euarchontoglires</taxon>
        <taxon>Primates</taxon>
        <taxon>Haplorrhini</taxon>
        <taxon>Catarrhini</taxon>
        <taxon>Cercopithecidae</taxon>
        <taxon>Cercopithecinae</taxon>
        <taxon>Papio</taxon>
    </lineage>
</organism>
<comment type="subunit">
    <text evidence="4">Complex I is composed of 45 different subunits.</text>
</comment>
<keyword evidence="7" id="KW-0679">Respiratory chain</keyword>
<keyword evidence="6" id="KW-0813">Transport</keyword>
<evidence type="ECO:0000256" key="4">
    <source>
        <dbReference type="ARBA" id="ARBA00011533"/>
    </source>
</evidence>
<evidence type="ECO:0000256" key="1">
    <source>
        <dbReference type="ARBA" id="ARBA00003195"/>
    </source>
</evidence>
<keyword evidence="9" id="KW-0999">Mitochondrion inner membrane</keyword>
<evidence type="ECO:0000256" key="5">
    <source>
        <dbReference type="ARBA" id="ARBA00016391"/>
    </source>
</evidence>
<evidence type="ECO:0000256" key="17">
    <source>
        <dbReference type="SAM" id="MobiDB-lite"/>
    </source>
</evidence>
<feature type="region of interest" description="Disordered" evidence="17">
    <location>
        <begin position="62"/>
        <end position="84"/>
    </location>
</feature>
<dbReference type="InterPro" id="IPR026626">
    <property type="entry name" value="NDUFA3"/>
</dbReference>
<comment type="subcellular location">
    <subcellularLocation>
        <location evidence="2">Mitochondrion inner membrane</location>
        <topology evidence="2">Single-pass membrane protein</topology>
    </subcellularLocation>
</comment>
<evidence type="ECO:0000256" key="9">
    <source>
        <dbReference type="ARBA" id="ARBA00022792"/>
    </source>
</evidence>
<dbReference type="Bgee" id="ENSPANG00000033087">
    <property type="expression patterns" value="Expressed in heart and 15 other cell types or tissues"/>
</dbReference>
<evidence type="ECO:0000256" key="2">
    <source>
        <dbReference type="ARBA" id="ARBA00004434"/>
    </source>
</evidence>
<keyword evidence="13" id="KW-0496">Mitochondrion</keyword>
<evidence type="ECO:0000313" key="19">
    <source>
        <dbReference type="Ensembl" id="ENSPANP00000028550.2"/>
    </source>
</evidence>
<keyword evidence="14 18" id="KW-0472">Membrane</keyword>
<evidence type="ECO:0000256" key="16">
    <source>
        <dbReference type="ARBA" id="ARBA00032035"/>
    </source>
</evidence>
<sequence length="84" mass="9377">MAARLSSFLKNAWDKEPVLVASFVIGGLAIIMPTFSPYVKYSIMINKATPYNYPVPVRDDGNMLDVPSHPQDPQGPSLEWLKKL</sequence>
<dbReference type="OMA" id="TNTIMAE"/>
<name>A0A2I3LYL7_PAPAN</name>
<evidence type="ECO:0000256" key="14">
    <source>
        <dbReference type="ARBA" id="ARBA00023136"/>
    </source>
</evidence>
<comment type="function">
    <text evidence="1">Accessory subunit of the mitochondrial membrane respiratory chain NADH dehydrogenase (Complex I), that is believed not to be involved in catalysis. Complex I functions in the transfer of electrons from NADH to the respiratory chain. The immediate electron acceptor for the enzyme is believed to be ubiquinone.</text>
</comment>
<dbReference type="AlphaFoldDB" id="A0A2I3LYL7"/>
<evidence type="ECO:0000256" key="12">
    <source>
        <dbReference type="ARBA" id="ARBA00022990"/>
    </source>
</evidence>
<dbReference type="GeneTree" id="ENSGT00390000004322"/>
<evidence type="ECO:0000256" key="13">
    <source>
        <dbReference type="ARBA" id="ARBA00023128"/>
    </source>
</evidence>
<feature type="transmembrane region" description="Helical" evidence="18">
    <location>
        <begin position="20"/>
        <end position="39"/>
    </location>
</feature>
<dbReference type="GO" id="GO:0045271">
    <property type="term" value="C:respiratory chain complex I"/>
    <property type="evidence" value="ECO:0007669"/>
    <property type="project" value="InterPro"/>
</dbReference>
<dbReference type="CDD" id="cd22902">
    <property type="entry name" value="NDUFA3"/>
    <property type="match status" value="1"/>
</dbReference>
<reference evidence="19" key="3">
    <citation type="submission" date="2025-09" db="UniProtKB">
        <authorList>
            <consortium name="Ensembl"/>
        </authorList>
    </citation>
    <scope>IDENTIFICATION</scope>
</reference>
<keyword evidence="10" id="KW-0249">Electron transport</keyword>
<comment type="similarity">
    <text evidence="3">Belongs to the complex I NDUFA3 subunit family.</text>
</comment>
<dbReference type="Ensembl" id="ENSPANT00000041131.2">
    <property type="protein sequence ID" value="ENSPANP00000028550.2"/>
    <property type="gene ID" value="ENSPANG00000033087.2"/>
</dbReference>
<evidence type="ECO:0000256" key="8">
    <source>
        <dbReference type="ARBA" id="ARBA00022692"/>
    </source>
</evidence>
<dbReference type="PANTHER" id="PTHR15221:SF0">
    <property type="entry name" value="NADH DEHYDROGENASE [UBIQUINONE] 1 ALPHA SUBCOMPLEX SUBUNIT 3"/>
    <property type="match status" value="1"/>
</dbReference>
<evidence type="ECO:0000313" key="20">
    <source>
        <dbReference type="Proteomes" id="UP000028761"/>
    </source>
</evidence>
<evidence type="ECO:0000256" key="10">
    <source>
        <dbReference type="ARBA" id="ARBA00022982"/>
    </source>
</evidence>
<evidence type="ECO:0000256" key="6">
    <source>
        <dbReference type="ARBA" id="ARBA00022448"/>
    </source>
</evidence>
<keyword evidence="11 18" id="KW-1133">Transmembrane helix</keyword>
<evidence type="ECO:0000256" key="11">
    <source>
        <dbReference type="ARBA" id="ARBA00022989"/>
    </source>
</evidence>
<dbReference type="STRING" id="9555.ENSPANP00000028550"/>
<dbReference type="GO" id="GO:0005743">
    <property type="term" value="C:mitochondrial inner membrane"/>
    <property type="evidence" value="ECO:0007669"/>
    <property type="project" value="UniProtKB-SubCell"/>
</dbReference>
<dbReference type="PANTHER" id="PTHR15221">
    <property type="entry name" value="NADH DEHYDROGENASE [UBIQUINONE] 1 ALPHA SUBCOMPLEX SUBUNIT 3"/>
    <property type="match status" value="1"/>
</dbReference>
<keyword evidence="20" id="KW-1185">Reference proteome</keyword>
<keyword evidence="12" id="KW-0007">Acetylation</keyword>
<evidence type="ECO:0000256" key="7">
    <source>
        <dbReference type="ARBA" id="ARBA00022660"/>
    </source>
</evidence>
<protein>
    <recommendedName>
        <fullName evidence="5">NADH dehydrogenase [ubiquinone] 1 alpha subcomplex subunit 3</fullName>
    </recommendedName>
    <alternativeName>
        <fullName evidence="15">Complex I-B9</fullName>
    </alternativeName>
    <alternativeName>
        <fullName evidence="16">NADH-ubiquinone oxidoreductase B9 subunit</fullName>
    </alternativeName>
</protein>
<dbReference type="Pfam" id="PF14987">
    <property type="entry name" value="NADHdh_A3"/>
    <property type="match status" value="1"/>
</dbReference>
<reference evidence="19 20" key="1">
    <citation type="submission" date="2012-03" db="EMBL/GenBank/DDBJ databases">
        <title>Whole Genome Assembly of Papio anubis.</title>
        <authorList>
            <person name="Liu Y.L."/>
            <person name="Abraham K.A."/>
            <person name="Akbar H.A."/>
            <person name="Ali S.A."/>
            <person name="Anosike U.A."/>
            <person name="Aqrawi P.A."/>
            <person name="Arias F.A."/>
            <person name="Attaway T.A."/>
            <person name="Awwad R.A."/>
            <person name="Babu C.B."/>
            <person name="Bandaranaike D.B."/>
            <person name="Battles P.B."/>
            <person name="Bell A.B."/>
            <person name="Beltran B.B."/>
            <person name="Berhane-Mersha D.B."/>
            <person name="Bess C.B."/>
            <person name="Bickham C.B."/>
            <person name="Bolden T.B."/>
            <person name="Carter K.C."/>
            <person name="Chau D.C."/>
            <person name="Chavez A.C."/>
            <person name="Clerc-Blankenburg K.C."/>
            <person name="Coyle M.C."/>
            <person name="Dao M.D."/>
            <person name="Davila M.L.D."/>
            <person name="Davy-Carroll L.D."/>
            <person name="Denson S.D."/>
            <person name="Dinh H.D."/>
            <person name="Fernandez S.F."/>
            <person name="Fernando P.F."/>
            <person name="Forbes L.F."/>
            <person name="Francis C.F."/>
            <person name="Francisco L.F."/>
            <person name="Fu Q.F."/>
            <person name="Garcia-Iii R.G."/>
            <person name="Garrett T.G."/>
            <person name="Gross S.G."/>
            <person name="Gubbala S.G."/>
            <person name="Hirani K.H."/>
            <person name="Hogues M.H."/>
            <person name="Hollins B.H."/>
            <person name="Jackson L.J."/>
            <person name="Javaid M.J."/>
            <person name="Jhangiani S.J."/>
            <person name="Johnson A.J."/>
            <person name="Johnson B.J."/>
            <person name="Jones J.J."/>
            <person name="Joshi V.J."/>
            <person name="Kalu J.K."/>
            <person name="Khan N.K."/>
            <person name="Korchina V.K."/>
            <person name="Kovar C.K."/>
            <person name="Lago L.L."/>
            <person name="Lara F.L."/>
            <person name="Le T.-K.L."/>
            <person name="Lee S.L."/>
            <person name="Legall-Iii F.L."/>
            <person name="Lemon S.L."/>
            <person name="Liu J.L."/>
            <person name="Liu Y.-S.L."/>
            <person name="Liyanage D.L."/>
            <person name="Lopez J.L."/>
            <person name="Lorensuhewa L.L."/>
            <person name="Mata R.M."/>
            <person name="Mathew T.M."/>
            <person name="Mercado C.M."/>
            <person name="Mercado I.M."/>
            <person name="Morales K.M."/>
            <person name="Morgan M.M."/>
            <person name="Munidasa M.M."/>
            <person name="Ngo D.N."/>
            <person name="Nguyen L.N."/>
            <person name="Nguyen T.N."/>
            <person name="Nguyen N.N."/>
            <person name="Obregon M.O."/>
            <person name="Okwuonu G.O."/>
            <person name="Ongeri F.O."/>
            <person name="Onwere C.O."/>
            <person name="Osifeso I.O."/>
            <person name="Parra A.P."/>
            <person name="Patil S.P."/>
            <person name="Perez A.P."/>
            <person name="Perez Y.P."/>
            <person name="Pham C.P."/>
            <person name="Pu L.-L.P."/>
            <person name="Puazo M.P."/>
            <person name="Quiroz J.Q."/>
            <person name="Rouhana J.R."/>
            <person name="Ruiz M.R."/>
            <person name="Ruiz S.-J.R."/>
            <person name="Saada N.S."/>
            <person name="Santibanez J.S."/>
            <person name="Scheel M.S."/>
            <person name="Schneider B.S."/>
            <person name="Simmons D.S."/>
            <person name="Sisson I.S."/>
            <person name="Tang L.-Y.T."/>
            <person name="Thornton R.T."/>
            <person name="Tisius J.T."/>
            <person name="Toledanes G.T."/>
            <person name="Trejos Z.T."/>
            <person name="Usmani K.U."/>
            <person name="Varghese R.V."/>
            <person name="Vattathil S.V."/>
            <person name="Vee V.V."/>
            <person name="Walker D.W."/>
            <person name="Weissenberger G.W."/>
            <person name="White C.W."/>
            <person name="Williams A.W."/>
            <person name="Woodworth J.W."/>
            <person name="Wright R.W."/>
            <person name="Zhu Y.Z."/>
            <person name="Han Y.H."/>
            <person name="Newsham I.N."/>
            <person name="Nazareth L.N."/>
            <person name="Worley K.W."/>
            <person name="Muzny D.M."/>
            <person name="Rogers J.R."/>
            <person name="Gibbs R.G."/>
        </authorList>
    </citation>
    <scope>NUCLEOTIDE SEQUENCE [LARGE SCALE GENOMIC DNA]</scope>
</reference>
<reference evidence="19" key="2">
    <citation type="submission" date="2025-08" db="UniProtKB">
        <authorList>
            <consortium name="Ensembl"/>
        </authorList>
    </citation>
    <scope>IDENTIFICATION</scope>
</reference>
<accession>A0A2I3LYL7</accession>
<keyword evidence="8 18" id="KW-0812">Transmembrane</keyword>
<evidence type="ECO:0000256" key="18">
    <source>
        <dbReference type="SAM" id="Phobius"/>
    </source>
</evidence>
<dbReference type="Proteomes" id="UP000028761">
    <property type="component" value="Chromosome 7"/>
</dbReference>